<sequence>MSELDALETWAAPLLARLQPAQRTRLARAIGTALRRSQGQRIARQRNPDGSPYAPRRTRARVRDKAGRIRRTRAMFAGLRKARYLIVRAGPDSVAVGFIGRTARIARVHQEGLVDAVAPGGPRVRYPRRVLLGFTDADRDRIRHLLFEHLGA</sequence>
<dbReference type="NCBIfam" id="TIGR01635">
    <property type="entry name" value="tail_comp_S"/>
    <property type="match status" value="1"/>
</dbReference>
<reference evidence="2" key="1">
    <citation type="submission" date="2017-10" db="EMBL/GenBank/DDBJ databases">
        <title>Whole genome sequencing of members of genus Pseudoxanthomonas.</title>
        <authorList>
            <person name="Kumar S."/>
            <person name="Bansal K."/>
            <person name="Kaur A."/>
            <person name="Patil P."/>
            <person name="Sharma S."/>
            <person name="Patil P.B."/>
        </authorList>
    </citation>
    <scope>NUCLEOTIDE SEQUENCE</scope>
    <source>
        <strain evidence="2">DSM 22914</strain>
    </source>
</reference>
<comment type="caution">
    <text evidence="2">The sequence shown here is derived from an EMBL/GenBank/DDBJ whole genome shotgun (WGS) entry which is preliminary data.</text>
</comment>
<protein>
    <submittedName>
        <fullName evidence="2">Phage virion morphogenesis protein</fullName>
    </submittedName>
</protein>
<feature type="region of interest" description="Disordered" evidence="1">
    <location>
        <begin position="36"/>
        <end position="59"/>
    </location>
</feature>
<dbReference type="RefSeq" id="WP_162123038.1">
    <property type="nucleotide sequence ID" value="NZ_PDWK01000001.1"/>
</dbReference>
<evidence type="ECO:0000313" key="3">
    <source>
        <dbReference type="Proteomes" id="UP000717981"/>
    </source>
</evidence>
<organism evidence="2 3">
    <name type="scientific">Pseudoxanthomonas taiwanensis</name>
    <dbReference type="NCBI Taxonomy" id="176598"/>
    <lineage>
        <taxon>Bacteria</taxon>
        <taxon>Pseudomonadati</taxon>
        <taxon>Pseudomonadota</taxon>
        <taxon>Gammaproteobacteria</taxon>
        <taxon>Lysobacterales</taxon>
        <taxon>Lysobacteraceae</taxon>
        <taxon>Pseudoxanthomonas</taxon>
    </lineage>
</organism>
<dbReference type="InterPro" id="IPR006522">
    <property type="entry name" value="Phage_virion_morphogenesis"/>
</dbReference>
<keyword evidence="3" id="KW-1185">Reference proteome</keyword>
<dbReference type="Pfam" id="PF05069">
    <property type="entry name" value="Phage_tail_S"/>
    <property type="match status" value="1"/>
</dbReference>
<evidence type="ECO:0000313" key="2">
    <source>
        <dbReference type="EMBL" id="KAF1690911.1"/>
    </source>
</evidence>
<proteinExistence type="predicted"/>
<dbReference type="OrthoDB" id="6402405at2"/>
<dbReference type="EMBL" id="PDWK01000001">
    <property type="protein sequence ID" value="KAF1690911.1"/>
    <property type="molecule type" value="Genomic_DNA"/>
</dbReference>
<accession>A0A921TH38</accession>
<dbReference type="Proteomes" id="UP000717981">
    <property type="component" value="Unassembled WGS sequence"/>
</dbReference>
<name>A0A921TH38_9GAMM</name>
<dbReference type="AlphaFoldDB" id="A0A921TH38"/>
<gene>
    <name evidence="2" type="ORF">CR938_00065</name>
</gene>
<evidence type="ECO:0000256" key="1">
    <source>
        <dbReference type="SAM" id="MobiDB-lite"/>
    </source>
</evidence>